<keyword evidence="4" id="KW-1185">Reference proteome</keyword>
<dbReference type="EMBL" id="BAABAB010000033">
    <property type="protein sequence ID" value="GAA3633568.1"/>
    <property type="molecule type" value="Genomic_DNA"/>
</dbReference>
<dbReference type="InterPro" id="IPR010982">
    <property type="entry name" value="Lambda_DNA-bd_dom_sf"/>
</dbReference>
<gene>
    <name evidence="3" type="ORF">GCM10022236_40190</name>
</gene>
<comment type="caution">
    <text evidence="3">The sequence shown here is derived from an EMBL/GenBank/DDBJ whole genome shotgun (WGS) entry which is preliminary data.</text>
</comment>
<evidence type="ECO:0000313" key="3">
    <source>
        <dbReference type="EMBL" id="GAA3633568.1"/>
    </source>
</evidence>
<proteinExistence type="predicted"/>
<dbReference type="SUPFAM" id="SSF47413">
    <property type="entry name" value="lambda repressor-like DNA-binding domains"/>
    <property type="match status" value="1"/>
</dbReference>
<reference evidence="4" key="1">
    <citation type="journal article" date="2019" name="Int. J. Syst. Evol. Microbiol.">
        <title>The Global Catalogue of Microorganisms (GCM) 10K type strain sequencing project: providing services to taxonomists for standard genome sequencing and annotation.</title>
        <authorList>
            <consortium name="The Broad Institute Genomics Platform"/>
            <consortium name="The Broad Institute Genome Sequencing Center for Infectious Disease"/>
            <person name="Wu L."/>
            <person name="Ma J."/>
        </authorList>
    </citation>
    <scope>NUCLEOTIDE SEQUENCE [LARGE SCALE GENOMIC DNA]</scope>
    <source>
        <strain evidence="4">JCM 16929</strain>
    </source>
</reference>
<dbReference type="Proteomes" id="UP001501490">
    <property type="component" value="Unassembled WGS sequence"/>
</dbReference>
<evidence type="ECO:0000313" key="4">
    <source>
        <dbReference type="Proteomes" id="UP001501490"/>
    </source>
</evidence>
<protein>
    <recommendedName>
        <fullName evidence="2">HTH lacI-type domain-containing protein</fullName>
    </recommendedName>
</protein>
<feature type="compositionally biased region" description="Basic and acidic residues" evidence="1">
    <location>
        <begin position="64"/>
        <end position="73"/>
    </location>
</feature>
<dbReference type="SMART" id="SM00354">
    <property type="entry name" value="HTH_LACI"/>
    <property type="match status" value="1"/>
</dbReference>
<sequence length="111" mass="11879">MVDDEWAAGRRVTLSDVATYAAVSRALVSIVMRDAPGASAATRARVRAAAENRGYNLVLSPVSRGRDEARRAGLPDPPPQLARPLRPQVLLHTPACRSTPVVRGVKRQSGV</sequence>
<accession>A0ABP7AJA0</accession>
<name>A0ABP7AJA0_9ACTN</name>
<organism evidence="3 4">
    <name type="scientific">Microlunatus ginsengisoli</name>
    <dbReference type="NCBI Taxonomy" id="363863"/>
    <lineage>
        <taxon>Bacteria</taxon>
        <taxon>Bacillati</taxon>
        <taxon>Actinomycetota</taxon>
        <taxon>Actinomycetes</taxon>
        <taxon>Propionibacteriales</taxon>
        <taxon>Propionibacteriaceae</taxon>
        <taxon>Microlunatus</taxon>
    </lineage>
</organism>
<dbReference type="Pfam" id="PF00356">
    <property type="entry name" value="LacI"/>
    <property type="match status" value="1"/>
</dbReference>
<dbReference type="PROSITE" id="PS50932">
    <property type="entry name" value="HTH_LACI_2"/>
    <property type="match status" value="1"/>
</dbReference>
<feature type="region of interest" description="Disordered" evidence="1">
    <location>
        <begin position="61"/>
        <end position="85"/>
    </location>
</feature>
<evidence type="ECO:0000259" key="2">
    <source>
        <dbReference type="PROSITE" id="PS50932"/>
    </source>
</evidence>
<feature type="domain" description="HTH lacI-type" evidence="2">
    <location>
        <begin position="12"/>
        <end position="55"/>
    </location>
</feature>
<dbReference type="InterPro" id="IPR000843">
    <property type="entry name" value="HTH_LacI"/>
</dbReference>
<evidence type="ECO:0000256" key="1">
    <source>
        <dbReference type="SAM" id="MobiDB-lite"/>
    </source>
</evidence>
<dbReference type="RefSeq" id="WP_344807938.1">
    <property type="nucleotide sequence ID" value="NZ_BAABAB010000033.1"/>
</dbReference>
<dbReference type="Gene3D" id="1.10.260.40">
    <property type="entry name" value="lambda repressor-like DNA-binding domains"/>
    <property type="match status" value="1"/>
</dbReference>